<evidence type="ECO:0000313" key="1">
    <source>
        <dbReference type="EMBL" id="EKF51889.1"/>
    </source>
</evidence>
<dbReference type="AlphaFoldDB" id="K2PNP6"/>
<accession>K2PNP6</accession>
<comment type="caution">
    <text evidence="1">The sequence shown here is derived from an EMBL/GenBank/DDBJ whole genome shotgun (WGS) entry which is preliminary data.</text>
</comment>
<dbReference type="PATRIC" id="fig|1231377.3.peg.755"/>
<proteinExistence type="predicted"/>
<sequence length="39" mass="4287">MNKSVSLELEGLEVTETGKVKVKNKEAEPSLDLVNDVDK</sequence>
<dbReference type="EMBL" id="AMQS01000008">
    <property type="protein sequence ID" value="EKF51889.1"/>
    <property type="molecule type" value="Genomic_DNA"/>
</dbReference>
<evidence type="ECO:0000313" key="2">
    <source>
        <dbReference type="Proteomes" id="UP000006787"/>
    </source>
</evidence>
<gene>
    <name evidence="1" type="ORF">C426_0751</name>
</gene>
<reference evidence="1 2" key="1">
    <citation type="journal article" date="2012" name="J. Bacteriol.">
        <title>Genome Sequence of the Bacteriocin-Producing Strain Lactococcus garvieae DCC43.</title>
        <authorList>
            <person name="Gabrielsen C."/>
            <person name="Brede D.A."/>
            <person name="Hernandez P.E."/>
            <person name="Nes I.F."/>
            <person name="Diep D.B."/>
        </authorList>
    </citation>
    <scope>NUCLEOTIDE SEQUENCE [LARGE SCALE GENOMIC DNA]</scope>
    <source>
        <strain evidence="1 2">DCC43</strain>
    </source>
</reference>
<organism evidence="1 2">
    <name type="scientific">Lactococcus garvieae DCC43</name>
    <dbReference type="NCBI Taxonomy" id="1231377"/>
    <lineage>
        <taxon>Bacteria</taxon>
        <taxon>Bacillati</taxon>
        <taxon>Bacillota</taxon>
        <taxon>Bacilli</taxon>
        <taxon>Lactobacillales</taxon>
        <taxon>Streptococcaceae</taxon>
        <taxon>Lactococcus</taxon>
    </lineage>
</organism>
<name>K2PNP6_9LACT</name>
<dbReference type="Proteomes" id="UP000006787">
    <property type="component" value="Unassembled WGS sequence"/>
</dbReference>
<protein>
    <submittedName>
        <fullName evidence="1">Uncharacterized protein</fullName>
    </submittedName>
</protein>